<evidence type="ECO:0000313" key="2">
    <source>
        <dbReference type="Proteomes" id="UP000714817"/>
    </source>
</evidence>
<gene>
    <name evidence="1" type="ORF">KDA10_03640</name>
</gene>
<organism evidence="1 2">
    <name type="scientific">candidate division WWE3 bacterium</name>
    <dbReference type="NCBI Taxonomy" id="2053526"/>
    <lineage>
        <taxon>Bacteria</taxon>
        <taxon>Katanobacteria</taxon>
    </lineage>
</organism>
<reference evidence="1" key="1">
    <citation type="submission" date="2020-04" db="EMBL/GenBank/DDBJ databases">
        <authorList>
            <person name="Zhang T."/>
        </authorList>
    </citation>
    <scope>NUCLEOTIDE SEQUENCE</scope>
    <source>
        <strain evidence="1">HKST-UBA80</strain>
    </source>
</reference>
<feature type="non-terminal residue" evidence="1">
    <location>
        <position position="120"/>
    </location>
</feature>
<reference evidence="1" key="2">
    <citation type="journal article" date="2021" name="Microbiome">
        <title>Successional dynamics and alternative stable states in a saline activated sludge microbial community over 9 years.</title>
        <authorList>
            <person name="Wang Y."/>
            <person name="Ye J."/>
            <person name="Ju F."/>
            <person name="Liu L."/>
            <person name="Boyd J.A."/>
            <person name="Deng Y."/>
            <person name="Parks D.H."/>
            <person name="Jiang X."/>
            <person name="Yin X."/>
            <person name="Woodcroft B.J."/>
            <person name="Tyson G.W."/>
            <person name="Hugenholtz P."/>
            <person name="Polz M.F."/>
            <person name="Zhang T."/>
        </authorList>
    </citation>
    <scope>NUCLEOTIDE SEQUENCE</scope>
    <source>
        <strain evidence="1">HKST-UBA80</strain>
    </source>
</reference>
<accession>A0A955E0G7</accession>
<comment type="caution">
    <text evidence="1">The sequence shown here is derived from an EMBL/GenBank/DDBJ whole genome shotgun (WGS) entry which is preliminary data.</text>
</comment>
<sequence>MTVLILRKVKNKIVEVLSDLRYEMFAFLLFVLTRLNNLGYDMFNTDVWKWKSRIYDFGEGIFTLSFEKTLQRYHPGVTLMWLGALGVKLQSFYYKVVLGFSPPDNDIQTVFILHFFQKIV</sequence>
<proteinExistence type="predicted"/>
<dbReference type="Proteomes" id="UP000714817">
    <property type="component" value="Unassembled WGS sequence"/>
</dbReference>
<evidence type="ECO:0000313" key="1">
    <source>
        <dbReference type="EMBL" id="MCA9302422.1"/>
    </source>
</evidence>
<dbReference type="AlphaFoldDB" id="A0A955E0G7"/>
<name>A0A955E0G7_UNCKA</name>
<dbReference type="EMBL" id="JAGQNY010000016">
    <property type="protein sequence ID" value="MCA9302422.1"/>
    <property type="molecule type" value="Genomic_DNA"/>
</dbReference>
<protein>
    <submittedName>
        <fullName evidence="1">Uncharacterized protein</fullName>
    </submittedName>
</protein>